<protein>
    <recommendedName>
        <fullName evidence="3">SusD/RagB family nutrient-binding outer membrane lipoprotein</fullName>
    </recommendedName>
</protein>
<feature type="coiled-coil region" evidence="1">
    <location>
        <begin position="159"/>
        <end position="186"/>
    </location>
</feature>
<dbReference type="PROSITE" id="PS51257">
    <property type="entry name" value="PROKAR_LIPOPROTEIN"/>
    <property type="match status" value="1"/>
</dbReference>
<proteinExistence type="predicted"/>
<dbReference type="Pfam" id="PF12771">
    <property type="entry name" value="SusD-like_2"/>
    <property type="match status" value="1"/>
</dbReference>
<reference evidence="2" key="1">
    <citation type="submission" date="2019-03" db="EMBL/GenBank/DDBJ databases">
        <title>Single cell metagenomics reveals metabolic interactions within the superorganism composed of flagellate Streblomastix strix and complex community of Bacteroidetes bacteria on its surface.</title>
        <authorList>
            <person name="Treitli S.C."/>
            <person name="Kolisko M."/>
            <person name="Husnik F."/>
            <person name="Keeling P."/>
            <person name="Hampl V."/>
        </authorList>
    </citation>
    <scope>NUCLEOTIDE SEQUENCE</scope>
    <source>
        <strain evidence="2">STM</strain>
    </source>
</reference>
<dbReference type="EMBL" id="SNRY01000398">
    <property type="protein sequence ID" value="KAA6341312.1"/>
    <property type="molecule type" value="Genomic_DNA"/>
</dbReference>
<name>A0A5J4S689_9ZZZZ</name>
<evidence type="ECO:0008006" key="3">
    <source>
        <dbReference type="Google" id="ProtNLM"/>
    </source>
</evidence>
<dbReference type="Gene3D" id="1.25.40.390">
    <property type="match status" value="1"/>
</dbReference>
<organism evidence="2">
    <name type="scientific">termite gut metagenome</name>
    <dbReference type="NCBI Taxonomy" id="433724"/>
    <lineage>
        <taxon>unclassified sequences</taxon>
        <taxon>metagenomes</taxon>
        <taxon>organismal metagenomes</taxon>
    </lineage>
</organism>
<evidence type="ECO:0000313" key="2">
    <source>
        <dbReference type="EMBL" id="KAA6341312.1"/>
    </source>
</evidence>
<sequence length="486" mass="54693">MKKIVIIVLLMVGLISCDLDVNKDPNYPTDVPPGLVFPAVLNGIAATVGDGMYNYAGFFAQYYDQLPESNQYNEISEYNFTEQSQIIDRSYRTLFAGVLEDIDVILKKSTNPVDRYAATVLRAFAFQLLVDNMDKVPYTEALQGSVNSMPVWDDGQAVYEGVLAEMEAAESELDNSLMEVSDLLLNKNVDQWIGYANAIRLRMYLRFVDANIEQESFIAKIKTLVDAEQFFTGDVKFDSYSDEADKRNPWYSANKVNLATNHAASYPIVSYMLATDDPRIEYCFEKAANTSNYAGELPGSKTELTRKNGDYSALKYYPTKPVYFFTQSELQFLLAEVYLRFYSNDAKAKAAYEAAIDADFAARGMSGSSSLYNVSGTVAWTSVSDNESKLTLIYMQKWVALCYMDHMEAWSEIRRTDCPKLSTISANAINGNSELYTPGELILPMRSSFETGTIVKRMFFPLTARQLNTNTPETVPATTPVWWDKN</sequence>
<comment type="caution">
    <text evidence="2">The sequence shown here is derived from an EMBL/GenBank/DDBJ whole genome shotgun (WGS) entry which is preliminary data.</text>
</comment>
<evidence type="ECO:0000256" key="1">
    <source>
        <dbReference type="SAM" id="Coils"/>
    </source>
</evidence>
<keyword evidence="1" id="KW-0175">Coiled coil</keyword>
<gene>
    <name evidence="2" type="ORF">EZS27_010869</name>
</gene>
<dbReference type="AlphaFoldDB" id="A0A5J4S689"/>
<dbReference type="InterPro" id="IPR041662">
    <property type="entry name" value="SusD-like_2"/>
</dbReference>
<dbReference type="InterPro" id="IPR011990">
    <property type="entry name" value="TPR-like_helical_dom_sf"/>
</dbReference>
<dbReference type="SUPFAM" id="SSF48452">
    <property type="entry name" value="TPR-like"/>
    <property type="match status" value="1"/>
</dbReference>
<accession>A0A5J4S689</accession>